<sequence>MMVEREVGEPLKCIRTDNGGEYIGLFDQYCKTHGIRHEQSVPKTPQHNGLAERMDRTIMEKVRCLLSHSNLPRMFWGEALNASIQIINLSPTTTLEGKVPNEVWTGKNITYKHLRVFGCRAFVHILKDERTKLDVKSKQCVFLSHGDDKFGYKLYDPKAKKIVRSRDVSFFEDQTIKDFDKEVTIEQGERDTVDYESDDDLEVEPHTQDIRNNMANDNMEDVQHEESLDDNPPNQMGEILDTGNS</sequence>
<feature type="region of interest" description="Disordered" evidence="1">
    <location>
        <begin position="192"/>
        <end position="245"/>
    </location>
</feature>
<evidence type="ECO:0000256" key="1">
    <source>
        <dbReference type="SAM" id="MobiDB-lite"/>
    </source>
</evidence>
<keyword evidence="4" id="KW-1185">Reference proteome</keyword>
<dbReference type="GO" id="GO:0003676">
    <property type="term" value="F:nucleic acid binding"/>
    <property type="evidence" value="ECO:0007669"/>
    <property type="project" value="InterPro"/>
</dbReference>
<dbReference type="SUPFAM" id="SSF53098">
    <property type="entry name" value="Ribonuclease H-like"/>
    <property type="match status" value="1"/>
</dbReference>
<dbReference type="InterPro" id="IPR057670">
    <property type="entry name" value="SH3_retrovirus"/>
</dbReference>
<dbReference type="InterPro" id="IPR039537">
    <property type="entry name" value="Retrotran_Ty1/copia-like"/>
</dbReference>
<dbReference type="Proteomes" id="UP001454036">
    <property type="component" value="Unassembled WGS sequence"/>
</dbReference>
<gene>
    <name evidence="3" type="ORF">LIER_38239</name>
</gene>
<dbReference type="AlphaFoldDB" id="A0AAV3PZV3"/>
<dbReference type="GO" id="GO:0015074">
    <property type="term" value="P:DNA integration"/>
    <property type="evidence" value="ECO:0007669"/>
    <property type="project" value="InterPro"/>
</dbReference>
<evidence type="ECO:0000313" key="4">
    <source>
        <dbReference type="Proteomes" id="UP001454036"/>
    </source>
</evidence>
<evidence type="ECO:0000313" key="3">
    <source>
        <dbReference type="EMBL" id="GAA0156231.1"/>
    </source>
</evidence>
<proteinExistence type="predicted"/>
<organism evidence="3 4">
    <name type="scientific">Lithospermum erythrorhizon</name>
    <name type="common">Purple gromwell</name>
    <name type="synonym">Lithospermum officinale var. erythrorhizon</name>
    <dbReference type="NCBI Taxonomy" id="34254"/>
    <lineage>
        <taxon>Eukaryota</taxon>
        <taxon>Viridiplantae</taxon>
        <taxon>Streptophyta</taxon>
        <taxon>Embryophyta</taxon>
        <taxon>Tracheophyta</taxon>
        <taxon>Spermatophyta</taxon>
        <taxon>Magnoliopsida</taxon>
        <taxon>eudicotyledons</taxon>
        <taxon>Gunneridae</taxon>
        <taxon>Pentapetalae</taxon>
        <taxon>asterids</taxon>
        <taxon>lamiids</taxon>
        <taxon>Boraginales</taxon>
        <taxon>Boraginaceae</taxon>
        <taxon>Boraginoideae</taxon>
        <taxon>Lithospermeae</taxon>
        <taxon>Lithospermum</taxon>
    </lineage>
</organism>
<dbReference type="InterPro" id="IPR036397">
    <property type="entry name" value="RNaseH_sf"/>
</dbReference>
<dbReference type="Gene3D" id="3.30.420.10">
    <property type="entry name" value="Ribonuclease H-like superfamily/Ribonuclease H"/>
    <property type="match status" value="1"/>
</dbReference>
<dbReference type="Pfam" id="PF25597">
    <property type="entry name" value="SH3_retrovirus"/>
    <property type="match status" value="1"/>
</dbReference>
<feature type="domain" description="Integrase catalytic" evidence="2">
    <location>
        <begin position="1"/>
        <end position="108"/>
    </location>
</feature>
<reference evidence="3 4" key="1">
    <citation type="submission" date="2024-01" db="EMBL/GenBank/DDBJ databases">
        <title>The complete chloroplast genome sequence of Lithospermum erythrorhizon: insights into the phylogenetic relationship among Boraginaceae species and the maternal lineages of purple gromwells.</title>
        <authorList>
            <person name="Okada T."/>
            <person name="Watanabe K."/>
        </authorList>
    </citation>
    <scope>NUCLEOTIDE SEQUENCE [LARGE SCALE GENOMIC DNA]</scope>
</reference>
<dbReference type="PANTHER" id="PTHR42648:SF28">
    <property type="entry name" value="TRANSPOSON-ENCODED PROTEIN WITH RIBONUCLEASE H-LIKE AND RETROVIRUS ZINC FINGER-LIKE DOMAINS"/>
    <property type="match status" value="1"/>
</dbReference>
<dbReference type="EMBL" id="BAABME010019146">
    <property type="protein sequence ID" value="GAA0156231.1"/>
    <property type="molecule type" value="Genomic_DNA"/>
</dbReference>
<dbReference type="PANTHER" id="PTHR42648">
    <property type="entry name" value="TRANSPOSASE, PUTATIVE-RELATED"/>
    <property type="match status" value="1"/>
</dbReference>
<dbReference type="InterPro" id="IPR001584">
    <property type="entry name" value="Integrase_cat-core"/>
</dbReference>
<comment type="caution">
    <text evidence="3">The sequence shown here is derived from an EMBL/GenBank/DDBJ whole genome shotgun (WGS) entry which is preliminary data.</text>
</comment>
<accession>A0AAV3PZV3</accession>
<dbReference type="InterPro" id="IPR012337">
    <property type="entry name" value="RNaseH-like_sf"/>
</dbReference>
<dbReference type="PROSITE" id="PS50994">
    <property type="entry name" value="INTEGRASE"/>
    <property type="match status" value="1"/>
</dbReference>
<protein>
    <recommendedName>
        <fullName evidence="2">Integrase catalytic domain-containing protein</fullName>
    </recommendedName>
</protein>
<name>A0AAV3PZV3_LITER</name>
<evidence type="ECO:0000259" key="2">
    <source>
        <dbReference type="PROSITE" id="PS50994"/>
    </source>
</evidence>